<gene>
    <name evidence="1" type="primary">fpoO</name>
    <name evidence="1" type="ORF">CHKLHMKO_00281</name>
</gene>
<organism evidence="1 2">
    <name type="scientific">Candidatus Argoarchaeum ethanivorans</name>
    <dbReference type="NCBI Taxonomy" id="2608793"/>
    <lineage>
        <taxon>Archaea</taxon>
        <taxon>Methanobacteriati</taxon>
        <taxon>Methanobacteriota</taxon>
        <taxon>Stenosarchaea group</taxon>
        <taxon>Methanomicrobia</taxon>
        <taxon>Methanosarcinales</taxon>
        <taxon>Methanosarcinales incertae sedis</taxon>
        <taxon>GOM Arc I cluster</taxon>
        <taxon>Candidatus Argoarchaeum</taxon>
    </lineage>
</organism>
<evidence type="ECO:0000313" key="2">
    <source>
        <dbReference type="Proteomes" id="UP000610373"/>
    </source>
</evidence>
<keyword evidence="1" id="KW-0560">Oxidoreductase</keyword>
<sequence length="120" mass="13510">MADCDLCGVSRPTLCPVEIFVPKFRKSYPKGTWKGLCEECTKRLHQANKTREQIGGSKCDLCGTISSKGILLYKATISIPNFEEPYSTDETKRICEACLLAVDEVYKKHEARIEGKESHH</sequence>
<dbReference type="AlphaFoldDB" id="A0A811T597"/>
<reference evidence="1" key="1">
    <citation type="submission" date="2020-10" db="EMBL/GenBank/DDBJ databases">
        <authorList>
            <person name="Hahn C.J."/>
            <person name="Laso-Perez R."/>
            <person name="Vulcano F."/>
            <person name="Vaziourakis K.-M."/>
            <person name="Stokke R."/>
            <person name="Steen I.H."/>
            <person name="Teske A."/>
            <person name="Boetius A."/>
            <person name="Liebeke M."/>
            <person name="Amann R."/>
            <person name="Knittel K."/>
        </authorList>
    </citation>
    <scope>NUCLEOTIDE SEQUENCE</scope>
    <source>
        <strain evidence="1">Gfbio:e3339647-f889-4370-9287-4fb5cb688e4c:AG392O15_GoMArc1</strain>
    </source>
</reference>
<accession>A0A811T597</accession>
<protein>
    <submittedName>
        <fullName evidence="1">F(420)H(2) dehydrogenase subunit O</fullName>
        <ecNumber evidence="1">1.12.98.3</ecNumber>
    </submittedName>
</protein>
<comment type="caution">
    <text evidence="1">The sequence shown here is derived from an EMBL/GenBank/DDBJ whole genome shotgun (WGS) entry which is preliminary data.</text>
</comment>
<dbReference type="EMBL" id="CAJHIO010000013">
    <property type="protein sequence ID" value="CAD6492486.1"/>
    <property type="molecule type" value="Genomic_DNA"/>
</dbReference>
<dbReference type="Proteomes" id="UP000610373">
    <property type="component" value="Unassembled WGS sequence"/>
</dbReference>
<evidence type="ECO:0000313" key="1">
    <source>
        <dbReference type="EMBL" id="CAD6492486.1"/>
    </source>
</evidence>
<name>A0A811T597_9EURY</name>
<dbReference type="InterPro" id="IPR018288">
    <property type="entry name" value="F420H2-DH_FpoO"/>
</dbReference>
<dbReference type="EC" id="1.12.98.3" evidence="1"/>
<dbReference type="Pfam" id="PF10621">
    <property type="entry name" value="FpoO"/>
    <property type="match status" value="1"/>
</dbReference>
<dbReference type="GO" id="GO:0051911">
    <property type="term" value="F:Methanosarcina-phenazine hydrogenase activity"/>
    <property type="evidence" value="ECO:0007669"/>
    <property type="project" value="UniProtKB-EC"/>
</dbReference>
<proteinExistence type="predicted"/>